<proteinExistence type="predicted"/>
<dbReference type="Proteomes" id="UP000186455">
    <property type="component" value="Unassembled WGS sequence"/>
</dbReference>
<gene>
    <name evidence="2" type="ORF">AB852_04290</name>
</gene>
<evidence type="ECO:0000313" key="3">
    <source>
        <dbReference type="Proteomes" id="UP000186455"/>
    </source>
</evidence>
<sequence length="139" mass="15168">MPAHMSSIQQLGIAALALATVLWTVVLIRALRREPDPGTVAPRPDTTEPLTAPEASIPDATTPDTVTPPDRETWPRPAGLPRPQQRRPRAPHARSARVTLRAMPHQHIPATESVALTAAERAAFAALVRQFDDDHPRHT</sequence>
<evidence type="ECO:0000313" key="2">
    <source>
        <dbReference type="EMBL" id="OKH95931.1"/>
    </source>
</evidence>
<dbReference type="EMBL" id="LFBV01000001">
    <property type="protein sequence ID" value="OKH95931.1"/>
    <property type="molecule type" value="Genomic_DNA"/>
</dbReference>
<keyword evidence="3" id="KW-1185">Reference proteome</keyword>
<feature type="compositionally biased region" description="Low complexity" evidence="1">
    <location>
        <begin position="58"/>
        <end position="68"/>
    </location>
</feature>
<reference evidence="2 3" key="1">
    <citation type="submission" date="2015-06" db="EMBL/GenBank/DDBJ databases">
        <title>Cloning and characterization of the uncialamcin biosynthetic gene cluster.</title>
        <authorList>
            <person name="Yan X."/>
            <person name="Huang T."/>
            <person name="Ge H."/>
            <person name="Shen B."/>
        </authorList>
    </citation>
    <scope>NUCLEOTIDE SEQUENCE [LARGE SCALE GENOMIC DNA]</scope>
    <source>
        <strain evidence="2 3">DCA2648</strain>
    </source>
</reference>
<name>A0A1Q4VDK9_9ACTN</name>
<evidence type="ECO:0000256" key="1">
    <source>
        <dbReference type="SAM" id="MobiDB-lite"/>
    </source>
</evidence>
<dbReference type="AlphaFoldDB" id="A0A1Q4VDK9"/>
<feature type="region of interest" description="Disordered" evidence="1">
    <location>
        <begin position="33"/>
        <end position="97"/>
    </location>
</feature>
<comment type="caution">
    <text evidence="2">The sequence shown here is derived from an EMBL/GenBank/DDBJ whole genome shotgun (WGS) entry which is preliminary data.</text>
</comment>
<organism evidence="2 3">
    <name type="scientific">Streptomyces uncialis</name>
    <dbReference type="NCBI Taxonomy" id="1048205"/>
    <lineage>
        <taxon>Bacteria</taxon>
        <taxon>Bacillati</taxon>
        <taxon>Actinomycetota</taxon>
        <taxon>Actinomycetes</taxon>
        <taxon>Kitasatosporales</taxon>
        <taxon>Streptomycetaceae</taxon>
        <taxon>Streptomyces</taxon>
    </lineage>
</organism>
<feature type="compositionally biased region" description="Basic residues" evidence="1">
    <location>
        <begin position="84"/>
        <end position="95"/>
    </location>
</feature>
<accession>A0A1Q4VDK9</accession>
<protein>
    <submittedName>
        <fullName evidence="2">Uncharacterized protein</fullName>
    </submittedName>
</protein>